<name>A0A1G9GMF9_9BACL</name>
<protein>
    <submittedName>
        <fullName evidence="1">Uncharacterized protein</fullName>
    </submittedName>
</protein>
<dbReference type="EMBL" id="FNGM01000001">
    <property type="protein sequence ID" value="SDL01837.1"/>
    <property type="molecule type" value="Genomic_DNA"/>
</dbReference>
<organism evidence="1 2">
    <name type="scientific">Paenibacillus jilunlii</name>
    <dbReference type="NCBI Taxonomy" id="682956"/>
    <lineage>
        <taxon>Bacteria</taxon>
        <taxon>Bacillati</taxon>
        <taxon>Bacillota</taxon>
        <taxon>Bacilli</taxon>
        <taxon>Bacillales</taxon>
        <taxon>Paenibacillaceae</taxon>
        <taxon>Paenibacillus</taxon>
    </lineage>
</organism>
<evidence type="ECO:0000313" key="2">
    <source>
        <dbReference type="Proteomes" id="UP000182783"/>
    </source>
</evidence>
<proteinExistence type="predicted"/>
<evidence type="ECO:0000313" key="1">
    <source>
        <dbReference type="EMBL" id="SDL01837.1"/>
    </source>
</evidence>
<dbReference type="Proteomes" id="UP000182783">
    <property type="component" value="Unassembled WGS sequence"/>
</dbReference>
<reference evidence="1 2" key="1">
    <citation type="submission" date="2016-10" db="EMBL/GenBank/DDBJ databases">
        <authorList>
            <person name="de Groot N.N."/>
        </authorList>
    </citation>
    <scope>NUCLEOTIDE SEQUENCE [LARGE SCALE GENOMIC DNA]</scope>
    <source>
        <strain evidence="1 2">CGMCC 1.10239</strain>
    </source>
</reference>
<dbReference type="AlphaFoldDB" id="A0A1G9GMF9"/>
<sequence>MLLIALVLWVIGLVVLMLVIRKAVDGSQTSDKLDILIEEIRLLRKEIRESKHIIDKRM</sequence>
<gene>
    <name evidence="1" type="ORF">SAMN05216191_101479</name>
</gene>
<dbReference type="RefSeq" id="WP_157243819.1">
    <property type="nucleotide sequence ID" value="NZ_CP048429.1"/>
</dbReference>
<accession>A0A1G9GMF9</accession>